<keyword evidence="1" id="KW-0597">Phosphoprotein</keyword>
<comment type="caution">
    <text evidence="4">The sequence shown here is derived from an EMBL/GenBank/DDBJ whole genome shotgun (WGS) entry which is preliminary data.</text>
</comment>
<dbReference type="AlphaFoldDB" id="A0A2T1K6L7"/>
<dbReference type="GO" id="GO:0000160">
    <property type="term" value="P:phosphorelay signal transduction system"/>
    <property type="evidence" value="ECO:0007669"/>
    <property type="project" value="InterPro"/>
</dbReference>
<dbReference type="Pfam" id="PF00072">
    <property type="entry name" value="Response_reg"/>
    <property type="match status" value="1"/>
</dbReference>
<organism evidence="4 5">
    <name type="scientific">Marinobacter fuscus</name>
    <dbReference type="NCBI Taxonomy" id="2109942"/>
    <lineage>
        <taxon>Bacteria</taxon>
        <taxon>Pseudomonadati</taxon>
        <taxon>Pseudomonadota</taxon>
        <taxon>Gammaproteobacteria</taxon>
        <taxon>Pseudomonadales</taxon>
        <taxon>Marinobacteraceae</taxon>
        <taxon>Marinobacter</taxon>
    </lineage>
</organism>
<dbReference type="InterPro" id="IPR011006">
    <property type="entry name" value="CheY-like_superfamily"/>
</dbReference>
<keyword evidence="5" id="KW-1185">Reference proteome</keyword>
<dbReference type="InterPro" id="IPR001789">
    <property type="entry name" value="Sig_transdc_resp-reg_receiver"/>
</dbReference>
<feature type="modified residue" description="4-aspartylphosphate" evidence="1">
    <location>
        <position position="56"/>
    </location>
</feature>
<protein>
    <submittedName>
        <fullName evidence="4">Two-component system response regulator</fullName>
    </submittedName>
</protein>
<name>A0A2T1K6L7_9GAMM</name>
<dbReference type="InterPro" id="IPR052048">
    <property type="entry name" value="ST_Response_Regulator"/>
</dbReference>
<dbReference type="RefSeq" id="WP_106764682.1">
    <property type="nucleotide sequence ID" value="NZ_PXNP01000104.1"/>
</dbReference>
<evidence type="ECO:0000256" key="2">
    <source>
        <dbReference type="SAM" id="MobiDB-lite"/>
    </source>
</evidence>
<dbReference type="EMBL" id="PXNP01000104">
    <property type="protein sequence ID" value="PSF05162.1"/>
    <property type="molecule type" value="Genomic_DNA"/>
</dbReference>
<dbReference type="SMART" id="SM00448">
    <property type="entry name" value="REC"/>
    <property type="match status" value="1"/>
</dbReference>
<dbReference type="PANTHER" id="PTHR43228">
    <property type="entry name" value="TWO-COMPONENT RESPONSE REGULATOR"/>
    <property type="match status" value="1"/>
</dbReference>
<reference evidence="4 5" key="1">
    <citation type="submission" date="2018-03" db="EMBL/GenBank/DDBJ databases">
        <title>Marinobacter brunus sp. nov., a marine bacterium of Gamma-proteobacteria isolated from the surface seawater of the South China Sea.</title>
        <authorList>
            <person name="Cheng H."/>
            <person name="Wu Y.-H."/>
            <person name="Xamxidin M."/>
            <person name="Xu X.-W."/>
        </authorList>
    </citation>
    <scope>NUCLEOTIDE SEQUENCE [LARGE SCALE GENOMIC DNA]</scope>
    <source>
        <strain evidence="4 5">NH169-3</strain>
    </source>
</reference>
<evidence type="ECO:0000313" key="5">
    <source>
        <dbReference type="Proteomes" id="UP000239866"/>
    </source>
</evidence>
<dbReference type="PANTHER" id="PTHR43228:SF1">
    <property type="entry name" value="TWO-COMPONENT RESPONSE REGULATOR ARR22"/>
    <property type="match status" value="1"/>
</dbReference>
<dbReference type="SUPFAM" id="SSF52172">
    <property type="entry name" value="CheY-like"/>
    <property type="match status" value="1"/>
</dbReference>
<feature type="region of interest" description="Disordered" evidence="2">
    <location>
        <begin position="156"/>
        <end position="196"/>
    </location>
</feature>
<evidence type="ECO:0000313" key="4">
    <source>
        <dbReference type="EMBL" id="PSF05162.1"/>
    </source>
</evidence>
<feature type="compositionally biased region" description="Low complexity" evidence="2">
    <location>
        <begin position="169"/>
        <end position="192"/>
    </location>
</feature>
<dbReference type="Proteomes" id="UP000239866">
    <property type="component" value="Unassembled WGS sequence"/>
</dbReference>
<dbReference type="Gene3D" id="3.40.50.2300">
    <property type="match status" value="1"/>
</dbReference>
<accession>A0A2T1K6L7</accession>
<evidence type="ECO:0000259" key="3">
    <source>
        <dbReference type="PROSITE" id="PS50110"/>
    </source>
</evidence>
<gene>
    <name evidence="4" type="ORF">C7H09_16315</name>
</gene>
<evidence type="ECO:0000256" key="1">
    <source>
        <dbReference type="PROSITE-ProRule" id="PRU00169"/>
    </source>
</evidence>
<dbReference type="PROSITE" id="PS50110">
    <property type="entry name" value="RESPONSE_REGULATORY"/>
    <property type="match status" value="1"/>
</dbReference>
<proteinExistence type="predicted"/>
<sequence length="303" mass="33464">MAILKALVVDDASFVRDLVKRTVRQRFPVIETTDAPNGRRAQSLMTASSFDLVLCDWEMPEMTGLELLQWMRQQPKYQSVPFIMITSRGDKDHVIEAVREGVSEYLGKPFSPDGLSKKIIKVMGRQLKEAMDRGGRSLSGPADAFKESAALLTQKREAPARNPQPEPQSPLLQPQAPKPSAAAGSSSAKFSSRSGNKGAMSMASVRFSESTLASVVKDINLTEVRVIAKRDQLFPGILDQAVVDIDLGDGQMARLNGYVHQLQAVDKRQDTDFVSVTVRFVDEDPKKLEDLSRFVARFRAGGR</sequence>
<feature type="domain" description="Response regulatory" evidence="3">
    <location>
        <begin position="5"/>
        <end position="123"/>
    </location>
</feature>
<dbReference type="OrthoDB" id="9800897at2"/>